<protein>
    <recommendedName>
        <fullName evidence="1">AB hydrolase-1 domain-containing protein</fullName>
    </recommendedName>
</protein>
<dbReference type="Gene3D" id="3.40.50.1820">
    <property type="entry name" value="alpha/beta hydrolase"/>
    <property type="match status" value="1"/>
</dbReference>
<dbReference type="EMBL" id="OC925782">
    <property type="protein sequence ID" value="CAD7656340.1"/>
    <property type="molecule type" value="Genomic_DNA"/>
</dbReference>
<sequence>MTVCGKFDVNGYPIWYEKFGTGSDVVLLIPGALGTGRSDFKEQLEGPHAFDLKRYTFVAVELPGWGRSRPPIRAYDLDVYHRDADCCFKLMENLGHQTYSIIGWSDGAKVALLMPYLNPNRITCSVAIGIFVRATKQTIAPLMLTRDTKRWPKEQYDTYLEIYNDEDTFQLVWDQHINFCRVAMEVCGDGLHLVPPETLRQIRCPVLLVHGDKDPLIALEHPLYCKENIPDSVLHRFPGGSHNCHQVFAAEFKKVVQNFFDNCESGGF</sequence>
<gene>
    <name evidence="2" type="ORF">ONB1V03_LOCUS12977</name>
</gene>
<evidence type="ECO:0000313" key="3">
    <source>
        <dbReference type="Proteomes" id="UP000728032"/>
    </source>
</evidence>
<proteinExistence type="predicted"/>
<dbReference type="OrthoDB" id="19657at2759"/>
<evidence type="ECO:0000259" key="1">
    <source>
        <dbReference type="Pfam" id="PF12697"/>
    </source>
</evidence>
<name>A0A7R9M9Y5_9ACAR</name>
<organism evidence="2">
    <name type="scientific">Oppiella nova</name>
    <dbReference type="NCBI Taxonomy" id="334625"/>
    <lineage>
        <taxon>Eukaryota</taxon>
        <taxon>Metazoa</taxon>
        <taxon>Ecdysozoa</taxon>
        <taxon>Arthropoda</taxon>
        <taxon>Chelicerata</taxon>
        <taxon>Arachnida</taxon>
        <taxon>Acari</taxon>
        <taxon>Acariformes</taxon>
        <taxon>Sarcoptiformes</taxon>
        <taxon>Oribatida</taxon>
        <taxon>Brachypylina</taxon>
        <taxon>Oppioidea</taxon>
        <taxon>Oppiidae</taxon>
        <taxon>Oppiella</taxon>
    </lineage>
</organism>
<dbReference type="EMBL" id="CAJPVJ010010957">
    <property type="protein sequence ID" value="CAG2173527.1"/>
    <property type="molecule type" value="Genomic_DNA"/>
</dbReference>
<keyword evidence="3" id="KW-1185">Reference proteome</keyword>
<dbReference type="InterPro" id="IPR029058">
    <property type="entry name" value="AB_hydrolase_fold"/>
</dbReference>
<dbReference type="InterPro" id="IPR000073">
    <property type="entry name" value="AB_hydrolase_1"/>
</dbReference>
<reference evidence="2" key="1">
    <citation type="submission" date="2020-11" db="EMBL/GenBank/DDBJ databases">
        <authorList>
            <person name="Tran Van P."/>
        </authorList>
    </citation>
    <scope>NUCLEOTIDE SEQUENCE</scope>
</reference>
<dbReference type="PRINTS" id="PR00111">
    <property type="entry name" value="ABHYDROLASE"/>
</dbReference>
<dbReference type="PANTHER" id="PTHR46331:SF2">
    <property type="entry name" value="VALACYCLOVIR HYDROLASE"/>
    <property type="match status" value="1"/>
</dbReference>
<dbReference type="Proteomes" id="UP000728032">
    <property type="component" value="Unassembled WGS sequence"/>
</dbReference>
<dbReference type="Pfam" id="PF12697">
    <property type="entry name" value="Abhydrolase_6"/>
    <property type="match status" value="1"/>
</dbReference>
<dbReference type="PANTHER" id="PTHR46331">
    <property type="entry name" value="VALACYCLOVIR HYDROLASE"/>
    <property type="match status" value="1"/>
</dbReference>
<feature type="domain" description="AB hydrolase-1" evidence="1">
    <location>
        <begin position="26"/>
        <end position="252"/>
    </location>
</feature>
<accession>A0A7R9M9Y5</accession>
<dbReference type="GO" id="GO:0017171">
    <property type="term" value="F:serine hydrolase activity"/>
    <property type="evidence" value="ECO:0007669"/>
    <property type="project" value="TreeGrafter"/>
</dbReference>
<dbReference type="SUPFAM" id="SSF53474">
    <property type="entry name" value="alpha/beta-Hydrolases"/>
    <property type="match status" value="1"/>
</dbReference>
<evidence type="ECO:0000313" key="2">
    <source>
        <dbReference type="EMBL" id="CAD7656340.1"/>
    </source>
</evidence>
<dbReference type="AlphaFoldDB" id="A0A7R9M9Y5"/>